<keyword evidence="8" id="KW-1185">Reference proteome</keyword>
<evidence type="ECO:0000259" key="6">
    <source>
        <dbReference type="Pfam" id="PF03936"/>
    </source>
</evidence>
<dbReference type="PANTHER" id="PTHR31739">
    <property type="entry name" value="ENT-COPALYL DIPHOSPHATE SYNTHASE, CHLOROPLASTIC"/>
    <property type="match status" value="1"/>
</dbReference>
<dbReference type="InterPro" id="IPR050148">
    <property type="entry name" value="Terpene_synthase-like"/>
</dbReference>
<dbReference type="InterPro" id="IPR008930">
    <property type="entry name" value="Terpenoid_cyclase/PrenylTrfase"/>
</dbReference>
<protein>
    <recommendedName>
        <fullName evidence="9">Terpene synthase metal-binding domain-containing protein</fullName>
    </recommendedName>
</protein>
<dbReference type="Pfam" id="PF03936">
    <property type="entry name" value="Terpene_synth_C"/>
    <property type="match status" value="1"/>
</dbReference>
<evidence type="ECO:0000256" key="4">
    <source>
        <dbReference type="ARBA" id="ARBA00022842"/>
    </source>
</evidence>
<name>A0ABQ9LLP5_HEVBR</name>
<evidence type="ECO:0000259" key="5">
    <source>
        <dbReference type="Pfam" id="PF01397"/>
    </source>
</evidence>
<dbReference type="Pfam" id="PF01397">
    <property type="entry name" value="Terpene_synth"/>
    <property type="match status" value="1"/>
</dbReference>
<accession>A0ABQ9LLP5</accession>
<evidence type="ECO:0000256" key="2">
    <source>
        <dbReference type="ARBA" id="ARBA00006333"/>
    </source>
</evidence>
<dbReference type="SUPFAM" id="SSF48239">
    <property type="entry name" value="Terpenoid cyclases/Protein prenyltransferases"/>
    <property type="match status" value="1"/>
</dbReference>
<organism evidence="7 8">
    <name type="scientific">Hevea brasiliensis</name>
    <name type="common">Para rubber tree</name>
    <name type="synonym">Siphonia brasiliensis</name>
    <dbReference type="NCBI Taxonomy" id="3981"/>
    <lineage>
        <taxon>Eukaryota</taxon>
        <taxon>Viridiplantae</taxon>
        <taxon>Streptophyta</taxon>
        <taxon>Embryophyta</taxon>
        <taxon>Tracheophyta</taxon>
        <taxon>Spermatophyta</taxon>
        <taxon>Magnoliopsida</taxon>
        <taxon>eudicotyledons</taxon>
        <taxon>Gunneridae</taxon>
        <taxon>Pentapetalae</taxon>
        <taxon>rosids</taxon>
        <taxon>fabids</taxon>
        <taxon>Malpighiales</taxon>
        <taxon>Euphorbiaceae</taxon>
        <taxon>Crotonoideae</taxon>
        <taxon>Micrandreae</taxon>
        <taxon>Hevea</taxon>
    </lineage>
</organism>
<keyword evidence="4" id="KW-0460">Magnesium</keyword>
<feature type="domain" description="Terpene synthase metal-binding" evidence="6">
    <location>
        <begin position="428"/>
        <end position="660"/>
    </location>
</feature>
<evidence type="ECO:0008006" key="9">
    <source>
        <dbReference type="Google" id="ProtNLM"/>
    </source>
</evidence>
<dbReference type="InterPro" id="IPR001906">
    <property type="entry name" value="Terpene_synth_N"/>
</dbReference>
<reference evidence="7" key="1">
    <citation type="journal article" date="2023" name="Plant Biotechnol. J.">
        <title>Chromosome-level wild Hevea brasiliensis genome provides new tools for genomic-assisted breeding and valuable loci to elevate rubber yield.</title>
        <authorList>
            <person name="Cheng H."/>
            <person name="Song X."/>
            <person name="Hu Y."/>
            <person name="Wu T."/>
            <person name="Yang Q."/>
            <person name="An Z."/>
            <person name="Feng S."/>
            <person name="Deng Z."/>
            <person name="Wu W."/>
            <person name="Zeng X."/>
            <person name="Tu M."/>
            <person name="Wang X."/>
            <person name="Huang H."/>
        </authorList>
    </citation>
    <scope>NUCLEOTIDE SEQUENCE</scope>
    <source>
        <strain evidence="7">MT/VB/25A 57/8</strain>
    </source>
</reference>
<comment type="cofactor">
    <cofactor evidence="1">
        <name>Mg(2+)</name>
        <dbReference type="ChEBI" id="CHEBI:18420"/>
    </cofactor>
</comment>
<evidence type="ECO:0000313" key="7">
    <source>
        <dbReference type="EMBL" id="KAJ9168896.1"/>
    </source>
</evidence>
<evidence type="ECO:0000256" key="1">
    <source>
        <dbReference type="ARBA" id="ARBA00001946"/>
    </source>
</evidence>
<feature type="domain" description="Terpene synthase N-terminal" evidence="5">
    <location>
        <begin position="149"/>
        <end position="338"/>
    </location>
</feature>
<dbReference type="EMBL" id="JARPOI010000011">
    <property type="protein sequence ID" value="KAJ9168896.1"/>
    <property type="molecule type" value="Genomic_DNA"/>
</dbReference>
<keyword evidence="3" id="KW-0479">Metal-binding</keyword>
<dbReference type="Proteomes" id="UP001174677">
    <property type="component" value="Chromosome 11"/>
</dbReference>
<sequence length="752" mass="86801">MFENYGFWGDCDGRGMPTIGCLPATIACMVALKRWNAEEVMFDRGNKLTLPPGKMILFLNIHANAKKLIGEISESCPRWFAIIFLAMIELARTNGLDIVFPDRLKGAVMDIFCRRQEILQGEKLVDKYHYPPLLAYLKALPLYNIDQEHVVKHLSNDGSLFQSPSATARAFMATGNEDCLSYLQNLIEKCPKGVLPTYPMDEELIKLCMVNQLQRLGLAEHFKQVIGKILELVHSNYMDQESNAKSINSVVLLLSPLYKDSLAFWLLRMHGYKVSPGMFCCFLDEGIQDHIKNNQEFFSSVMLNVHMATDLMFPVEYELEEAQSFSRKLLEKSIPVETRKQKDFPFQNFHTMHELRFPWLARLDQLDHRMWIEEKNHCSMDGKSLLYFDIRFSSLHNDRLMQLATRNREFRPSIYMKELEGLKRWSKSWSLTDMGFAREKTAYCYFAVSASASLPLDSDIRMTIAKSGIIITVANDFFDMEGSLGELEKLTDAIRRWDTEGLSGHSRIIFDVLDDLVREMAATYLQQEGSDITASLRYIWYETFNAWFTEAKWSRSGSIPSAEDYLETGMTSIATHTVVLPASCFLNPSLLKHKLKPPKYEAITKLVMIIPRLLNDIQSYEKEQKDGKTNFVLLRLEKKPGAEVEDSIAITKEILKEKKRELIQHALKDGFKDLPKQCRHLYLSFLKVFQMFFNSSNRYDSTTEMLQDIQKAIYLPLEHYRISTAVKCIAWPLLKHPSMNMPTPLNFKLCFI</sequence>
<dbReference type="Gene3D" id="1.50.10.160">
    <property type="match status" value="1"/>
</dbReference>
<dbReference type="Gene3D" id="1.10.600.10">
    <property type="entry name" value="Farnesyl Diphosphate Synthase"/>
    <property type="match status" value="1"/>
</dbReference>
<comment type="caution">
    <text evidence="7">The sequence shown here is derived from an EMBL/GenBank/DDBJ whole genome shotgun (WGS) entry which is preliminary data.</text>
</comment>
<dbReference type="SUPFAM" id="SSF48576">
    <property type="entry name" value="Terpenoid synthases"/>
    <property type="match status" value="1"/>
</dbReference>
<evidence type="ECO:0000313" key="8">
    <source>
        <dbReference type="Proteomes" id="UP001174677"/>
    </source>
</evidence>
<evidence type="ECO:0000256" key="3">
    <source>
        <dbReference type="ARBA" id="ARBA00022723"/>
    </source>
</evidence>
<gene>
    <name evidence="7" type="ORF">P3X46_020375</name>
</gene>
<dbReference type="InterPro" id="IPR008949">
    <property type="entry name" value="Isoprenoid_synthase_dom_sf"/>
</dbReference>
<dbReference type="Gene3D" id="1.50.10.130">
    <property type="entry name" value="Terpene synthase, N-terminal domain"/>
    <property type="match status" value="1"/>
</dbReference>
<proteinExistence type="inferred from homology"/>
<dbReference type="PANTHER" id="PTHR31739:SF25">
    <property type="entry name" value="(E,E)-GERANYLLINALOOL SYNTHASE"/>
    <property type="match status" value="1"/>
</dbReference>
<comment type="similarity">
    <text evidence="2">Belongs to the terpene synthase family.</text>
</comment>
<dbReference type="InterPro" id="IPR005630">
    <property type="entry name" value="Terpene_synthase_metal-bd"/>
</dbReference>
<dbReference type="InterPro" id="IPR036965">
    <property type="entry name" value="Terpene_synth_N_sf"/>
</dbReference>